<dbReference type="Proteomes" id="UP000050509">
    <property type="component" value="Unassembled WGS sequence"/>
</dbReference>
<dbReference type="Gene3D" id="2.80.10.50">
    <property type="match status" value="1"/>
</dbReference>
<comment type="caution">
    <text evidence="1">The sequence shown here is derived from an EMBL/GenBank/DDBJ whole genome shotgun (WGS) entry which is preliminary data.</text>
</comment>
<accession>A0A0P9CNL8</accession>
<proteinExistence type="predicted"/>
<keyword evidence="2" id="KW-1185">Reference proteome</keyword>
<protein>
    <submittedName>
        <fullName evidence="1">Uncharacterized protein</fullName>
    </submittedName>
</protein>
<reference evidence="1 2" key="1">
    <citation type="submission" date="2015-09" db="EMBL/GenBank/DDBJ databases">
        <title>Draft genome sequence of Kouleothrix aurantiaca JCM 19913.</title>
        <authorList>
            <person name="Hemp J."/>
        </authorList>
    </citation>
    <scope>NUCLEOTIDE SEQUENCE [LARGE SCALE GENOMIC DNA]</scope>
    <source>
        <strain evidence="1 2">COM-B</strain>
    </source>
</reference>
<evidence type="ECO:0000313" key="1">
    <source>
        <dbReference type="EMBL" id="KPV47498.1"/>
    </source>
</evidence>
<dbReference type="InterPro" id="IPR011043">
    <property type="entry name" value="Gal_Oxase/kelch_b-propeller"/>
</dbReference>
<dbReference type="EMBL" id="LJCR01003378">
    <property type="protein sequence ID" value="KPV47498.1"/>
    <property type="molecule type" value="Genomic_DNA"/>
</dbReference>
<organism evidence="1 2">
    <name type="scientific">Kouleothrix aurantiaca</name>
    <dbReference type="NCBI Taxonomy" id="186479"/>
    <lineage>
        <taxon>Bacteria</taxon>
        <taxon>Bacillati</taxon>
        <taxon>Chloroflexota</taxon>
        <taxon>Chloroflexia</taxon>
        <taxon>Chloroflexales</taxon>
        <taxon>Roseiflexineae</taxon>
        <taxon>Roseiflexaceae</taxon>
        <taxon>Kouleothrix</taxon>
    </lineage>
</organism>
<feature type="non-terminal residue" evidence="1">
    <location>
        <position position="1"/>
    </location>
</feature>
<gene>
    <name evidence="1" type="ORF">SE17_42340</name>
</gene>
<dbReference type="AlphaFoldDB" id="A0A0P9CNL8"/>
<dbReference type="SUPFAM" id="SSF50965">
    <property type="entry name" value="Galactose oxidase, central domain"/>
    <property type="match status" value="1"/>
</dbReference>
<feature type="non-terminal residue" evidence="1">
    <location>
        <position position="206"/>
    </location>
</feature>
<name>A0A0P9CNL8_9CHLR</name>
<sequence length="206" mass="21241">YHREDCGVIVSDTARLDCKYVSGLGGNHTNPYMEDLALTFQQYVPYVTKDNEESASLSVQQTVANANGILLRTPAGQWQSLGTGVAGGIVRCLAFGLDNKLYIGGTFTSVNGVANTAKIAVYDLATGTVAALGTGAAGGDVLTLTRAPNGDILAGGDFTSMGGVANTLRLARWNGSAWAALATGANNTIYALHYTADGVLYVGGVV</sequence>
<evidence type="ECO:0000313" key="2">
    <source>
        <dbReference type="Proteomes" id="UP000050509"/>
    </source>
</evidence>